<evidence type="ECO:0000259" key="7">
    <source>
        <dbReference type="Pfam" id="PF10502"/>
    </source>
</evidence>
<evidence type="ECO:0000256" key="5">
    <source>
        <dbReference type="ARBA" id="ARBA00022801"/>
    </source>
</evidence>
<keyword evidence="6" id="KW-0645">Protease</keyword>
<dbReference type="PROSITE" id="PS00760">
    <property type="entry name" value="SPASE_I_2"/>
    <property type="match status" value="1"/>
</dbReference>
<dbReference type="PANTHER" id="PTHR43390">
    <property type="entry name" value="SIGNAL PEPTIDASE I"/>
    <property type="match status" value="1"/>
</dbReference>
<sequence>MENKKTNPFRQFSDYLGEHKILKETLSWGVYVIFLVLAYLTFTHFVTTANVDGHSMDPNLHNGEKMLVLKQATVKRNSVIVFDAHGEDPTATTTNYYVKRVIGLPGDKIAYKDGKLYVNNKVFNQSYISNQELTVGTRYFDDNDKQIKNWDIASLSKTKWVYNQNKTVVPKGKYFVLGDNRSISNDSRYWGFVDKDKILGVVKLFPWSGTKTERHNINDLAK</sequence>
<dbReference type="InterPro" id="IPR019757">
    <property type="entry name" value="Pept_S26A_signal_pept_1_Lys-AS"/>
</dbReference>
<dbReference type="InterPro" id="IPR019533">
    <property type="entry name" value="Peptidase_S26"/>
</dbReference>
<reference evidence="8 9" key="1">
    <citation type="submission" date="2024-03" db="EMBL/GenBank/DDBJ databases">
        <title>Inconsistent identification of Apilactobacillus kunkeei-related strains obtained by well-developed overall genome related indices.</title>
        <authorList>
            <person name="Maeno S."/>
            <person name="Endo A."/>
        </authorList>
    </citation>
    <scope>NUCLEOTIDE SEQUENCE [LARGE SCALE GENOMIC DNA]</scope>
    <source>
        <strain evidence="8 9">20H-10</strain>
    </source>
</reference>
<evidence type="ECO:0000256" key="2">
    <source>
        <dbReference type="ARBA" id="ARBA00004401"/>
    </source>
</evidence>
<evidence type="ECO:0000256" key="4">
    <source>
        <dbReference type="ARBA" id="ARBA00013208"/>
    </source>
</evidence>
<keyword evidence="6" id="KW-1133">Transmembrane helix</keyword>
<dbReference type="PANTHER" id="PTHR43390:SF1">
    <property type="entry name" value="CHLOROPLAST PROCESSING PEPTIDASE"/>
    <property type="match status" value="1"/>
</dbReference>
<dbReference type="Proteomes" id="UP001438112">
    <property type="component" value="Unassembled WGS sequence"/>
</dbReference>
<dbReference type="InterPro" id="IPR000223">
    <property type="entry name" value="Pept_S26A_signal_pept_1"/>
</dbReference>
<evidence type="ECO:0000313" key="9">
    <source>
        <dbReference type="Proteomes" id="UP001438112"/>
    </source>
</evidence>
<dbReference type="EMBL" id="BAABVV010000010">
    <property type="protein sequence ID" value="GAA6113692.1"/>
    <property type="molecule type" value="Genomic_DNA"/>
</dbReference>
<comment type="subcellular location">
    <subcellularLocation>
        <location evidence="2">Cell membrane</location>
        <topology evidence="2">Single-pass type II membrane protein</topology>
    </subcellularLocation>
    <subcellularLocation>
        <location evidence="6">Membrane</location>
        <topology evidence="6">Single-pass type II membrane protein</topology>
    </subcellularLocation>
</comment>
<keyword evidence="9" id="KW-1185">Reference proteome</keyword>
<comment type="caution">
    <text evidence="8">The sequence shown here is derived from an EMBL/GenBank/DDBJ whole genome shotgun (WGS) entry which is preliminary data.</text>
</comment>
<keyword evidence="6" id="KW-0812">Transmembrane</keyword>
<dbReference type="RefSeq" id="WP_353317217.1">
    <property type="nucleotide sequence ID" value="NZ_BAABVV010000010.1"/>
</dbReference>
<dbReference type="EC" id="3.4.21.89" evidence="4 6"/>
<dbReference type="Pfam" id="PF10502">
    <property type="entry name" value="Peptidase_S26"/>
    <property type="match status" value="1"/>
</dbReference>
<dbReference type="CDD" id="cd06530">
    <property type="entry name" value="S26_SPase_I"/>
    <property type="match status" value="1"/>
</dbReference>
<evidence type="ECO:0000256" key="6">
    <source>
        <dbReference type="RuleBase" id="RU362042"/>
    </source>
</evidence>
<organism evidence="8 9">
    <name type="scientific">Apilactobacillus apinorum</name>
    <dbReference type="NCBI Taxonomy" id="1218495"/>
    <lineage>
        <taxon>Bacteria</taxon>
        <taxon>Bacillati</taxon>
        <taxon>Bacillota</taxon>
        <taxon>Bacilli</taxon>
        <taxon>Lactobacillales</taxon>
        <taxon>Lactobacillaceae</taxon>
        <taxon>Apilactobacillus</taxon>
    </lineage>
</organism>
<protein>
    <recommendedName>
        <fullName evidence="4 6">Signal peptidase I</fullName>
        <ecNumber evidence="4 6">3.4.21.89</ecNumber>
    </recommendedName>
</protein>
<dbReference type="NCBIfam" id="TIGR02227">
    <property type="entry name" value="sigpep_I_bact"/>
    <property type="match status" value="1"/>
</dbReference>
<proteinExistence type="inferred from homology"/>
<feature type="transmembrane region" description="Helical" evidence="6">
    <location>
        <begin position="21"/>
        <end position="42"/>
    </location>
</feature>
<accession>A0ABP9ZG17</accession>
<comment type="catalytic activity">
    <reaction evidence="1 6">
        <text>Cleavage of hydrophobic, N-terminal signal or leader sequences from secreted and periplasmic proteins.</text>
        <dbReference type="EC" id="3.4.21.89"/>
    </reaction>
</comment>
<dbReference type="PROSITE" id="PS00761">
    <property type="entry name" value="SPASE_I_3"/>
    <property type="match status" value="1"/>
</dbReference>
<keyword evidence="6" id="KW-0472">Membrane</keyword>
<evidence type="ECO:0000256" key="1">
    <source>
        <dbReference type="ARBA" id="ARBA00000677"/>
    </source>
</evidence>
<feature type="domain" description="Peptidase S26" evidence="7">
    <location>
        <begin position="30"/>
        <end position="205"/>
    </location>
</feature>
<keyword evidence="5 6" id="KW-0378">Hydrolase</keyword>
<dbReference type="PRINTS" id="PR00727">
    <property type="entry name" value="LEADERPTASE"/>
</dbReference>
<name>A0ABP9ZG17_9LACO</name>
<gene>
    <name evidence="8" type="primary">lepB</name>
    <name evidence="8" type="ORF">AP20H10_00550</name>
</gene>
<evidence type="ECO:0000256" key="3">
    <source>
        <dbReference type="ARBA" id="ARBA00009370"/>
    </source>
</evidence>
<dbReference type="Gene3D" id="2.10.109.10">
    <property type="entry name" value="Umud Fragment, subunit A"/>
    <property type="match status" value="1"/>
</dbReference>
<comment type="similarity">
    <text evidence="3 6">Belongs to the peptidase S26 family.</text>
</comment>
<evidence type="ECO:0000313" key="8">
    <source>
        <dbReference type="EMBL" id="GAA6113692.1"/>
    </source>
</evidence>
<dbReference type="SUPFAM" id="SSF51306">
    <property type="entry name" value="LexA/Signal peptidase"/>
    <property type="match status" value="1"/>
</dbReference>
<dbReference type="InterPro" id="IPR036286">
    <property type="entry name" value="LexA/Signal_pep-like_sf"/>
</dbReference>
<dbReference type="InterPro" id="IPR019758">
    <property type="entry name" value="Pept_S26A_signal_pept_1_CS"/>
</dbReference>